<comment type="caution">
    <text evidence="2">The sequence shown here is derived from an EMBL/GenBank/DDBJ whole genome shotgun (WGS) entry which is preliminary data.</text>
</comment>
<dbReference type="RefSeq" id="WP_284396115.1">
    <property type="nucleotide sequence ID" value="NZ_BSNQ01000003.1"/>
</dbReference>
<dbReference type="Gene3D" id="3.40.50.2000">
    <property type="entry name" value="Glycogen Phosphorylase B"/>
    <property type="match status" value="2"/>
</dbReference>
<evidence type="ECO:0000313" key="3">
    <source>
        <dbReference type="Proteomes" id="UP001620405"/>
    </source>
</evidence>
<evidence type="ECO:0000313" key="2">
    <source>
        <dbReference type="EMBL" id="MFK2874958.1"/>
    </source>
</evidence>
<dbReference type="InterPro" id="IPR010610">
    <property type="entry name" value="EryCIII-like_C"/>
</dbReference>
<dbReference type="PANTHER" id="PTHR48050:SF13">
    <property type="entry name" value="STEROL 3-BETA-GLUCOSYLTRANSFERASE UGT80A2"/>
    <property type="match status" value="1"/>
</dbReference>
<sequence length="410" mass="43687">MKFAVVTYGTEGDTRPLAALCSALMDAGHETRLLADASTLGSAKALGVPSAVLAGDIKGALRPDESISGVVAKGDRISSTVSALARIANANAESWLKQIVTVAQGCDAIIVGGLAAFVGFSAAEYLDVKAIGSGMIPITPTAAFPSPFLPPGMVPRWLNRASHSFVNGMLWRAFRKTTNAARSKVCGLPARTRVWTQHPMLYGVSPSLLPAPSDWPSNIDLCGQWMQPEQEWVPPSALGDFLAAGEPPIYIGFGSMAGFDKPKLLKEMIQAVAGRRALFYSGWSGVDATMLPANFLVIDETPHDWLFPRTSMVVHHGGSGTTHSAGRAGVPSVVMPFAADQFFWADRLRQAGIAANALSWKHLDADQLASRMAFARTDEVGIRAHALGKKMRAEEGLHNAVASIEKIMRN</sequence>
<dbReference type="InterPro" id="IPR002213">
    <property type="entry name" value="UDP_glucos_trans"/>
</dbReference>
<dbReference type="SUPFAM" id="SSF53756">
    <property type="entry name" value="UDP-Glycosyltransferase/glycogen phosphorylase"/>
    <property type="match status" value="1"/>
</dbReference>
<name>A0ABW8IYD8_9GAMM</name>
<proteinExistence type="predicted"/>
<protein>
    <submittedName>
        <fullName evidence="2">Glycosyltransferase family 1 protein</fullName>
    </submittedName>
</protein>
<gene>
    <name evidence="2" type="ORF">ISP13_15555</name>
</gene>
<evidence type="ECO:0000259" key="1">
    <source>
        <dbReference type="Pfam" id="PF06722"/>
    </source>
</evidence>
<dbReference type="InterPro" id="IPR050426">
    <property type="entry name" value="Glycosyltransferase_28"/>
</dbReference>
<dbReference type="Proteomes" id="UP001620405">
    <property type="component" value="Unassembled WGS sequence"/>
</dbReference>
<reference evidence="2 3" key="1">
    <citation type="submission" date="2020-10" db="EMBL/GenBank/DDBJ databases">
        <title>Phylogeny of dyella-like bacteria.</title>
        <authorList>
            <person name="Fu J."/>
        </authorList>
    </citation>
    <scope>NUCLEOTIDE SEQUENCE [LARGE SCALE GENOMIC DNA]</scope>
    <source>
        <strain evidence="2 3">DHOB07</strain>
    </source>
</reference>
<keyword evidence="3" id="KW-1185">Reference proteome</keyword>
<organism evidence="2 3">
    <name type="scientific">Dyella lipolytica</name>
    <dbReference type="NCBI Taxonomy" id="1867835"/>
    <lineage>
        <taxon>Bacteria</taxon>
        <taxon>Pseudomonadati</taxon>
        <taxon>Pseudomonadota</taxon>
        <taxon>Gammaproteobacteria</taxon>
        <taxon>Lysobacterales</taxon>
        <taxon>Rhodanobacteraceae</taxon>
        <taxon>Dyella</taxon>
    </lineage>
</organism>
<dbReference type="CDD" id="cd03784">
    <property type="entry name" value="GT1_Gtf-like"/>
    <property type="match status" value="1"/>
</dbReference>
<dbReference type="PANTHER" id="PTHR48050">
    <property type="entry name" value="STEROL 3-BETA-GLUCOSYLTRANSFERASE"/>
    <property type="match status" value="1"/>
</dbReference>
<accession>A0ABW8IYD8</accession>
<dbReference type="EMBL" id="JADIKG010000013">
    <property type="protein sequence ID" value="MFK2874958.1"/>
    <property type="molecule type" value="Genomic_DNA"/>
</dbReference>
<dbReference type="Pfam" id="PF06722">
    <property type="entry name" value="EryCIII-like_C"/>
    <property type="match status" value="1"/>
</dbReference>
<feature type="domain" description="Erythromycin biosynthesis protein CIII-like C-terminal" evidence="1">
    <location>
        <begin position="287"/>
        <end position="385"/>
    </location>
</feature>